<dbReference type="GO" id="GO:0009166">
    <property type="term" value="P:nucleotide catabolic process"/>
    <property type="evidence" value="ECO:0007669"/>
    <property type="project" value="InterPro"/>
</dbReference>
<dbReference type="SUPFAM" id="SSF55816">
    <property type="entry name" value="5'-nucleotidase (syn. UDP-sugar hydrolase), C-terminal domain"/>
    <property type="match status" value="1"/>
</dbReference>
<feature type="domain" description="5'-Nucleotidase C-terminal" evidence="3">
    <location>
        <begin position="2"/>
        <end position="80"/>
    </location>
</feature>
<dbReference type="Proteomes" id="UP000234681">
    <property type="component" value="Chromosome 2"/>
</dbReference>
<evidence type="ECO:0000256" key="2">
    <source>
        <dbReference type="ARBA" id="ARBA00029793"/>
    </source>
</evidence>
<name>A6I5G9_RAT</name>
<comment type="similarity">
    <text evidence="1">Belongs to the 5'-nucleotidase family.</text>
</comment>
<evidence type="ECO:0000313" key="5">
    <source>
        <dbReference type="Proteomes" id="UP000234681"/>
    </source>
</evidence>
<sequence length="126" mass="14112">MGVQLPEVLENGVYKCPTPDGRFPQVAGIEFRFDPDAEPGHQVIRDTVKVQGQHLQKKKVYLLAIREYIANGKDGYGMFDPKTAQVLATVAMHPFESRKILQGKKKCRSGHRMSLIMTTNKSPSLT</sequence>
<dbReference type="EMBL" id="CH473955">
    <property type="protein sequence ID" value="EDM10277.1"/>
    <property type="molecule type" value="Genomic_DNA"/>
</dbReference>
<feature type="non-terminal residue" evidence="4">
    <location>
        <position position="126"/>
    </location>
</feature>
<dbReference type="GO" id="GO:0016787">
    <property type="term" value="F:hydrolase activity"/>
    <property type="evidence" value="ECO:0007669"/>
    <property type="project" value="InterPro"/>
</dbReference>
<protein>
    <recommendedName>
        <fullName evidence="2">Ecto-5'-nucleotidase</fullName>
    </recommendedName>
</protein>
<dbReference type="PANTHER" id="PTHR11575">
    <property type="entry name" value="5'-NUCLEOTIDASE-RELATED"/>
    <property type="match status" value="1"/>
</dbReference>
<organism evidence="4 5">
    <name type="scientific">Rattus norvegicus</name>
    <name type="common">Rat</name>
    <dbReference type="NCBI Taxonomy" id="10116"/>
    <lineage>
        <taxon>Eukaryota</taxon>
        <taxon>Metazoa</taxon>
        <taxon>Chordata</taxon>
        <taxon>Craniata</taxon>
        <taxon>Vertebrata</taxon>
        <taxon>Euteleostomi</taxon>
        <taxon>Mammalia</taxon>
        <taxon>Eutheria</taxon>
        <taxon>Euarchontoglires</taxon>
        <taxon>Glires</taxon>
        <taxon>Rodentia</taxon>
        <taxon>Myomorpha</taxon>
        <taxon>Muroidea</taxon>
        <taxon>Muridae</taxon>
        <taxon>Murinae</taxon>
        <taxon>Rattus</taxon>
    </lineage>
</organism>
<accession>A6I5G9</accession>
<gene>
    <name evidence="4" type="ORF">rCG_44746</name>
</gene>
<dbReference type="InterPro" id="IPR006179">
    <property type="entry name" value="5_nucleotidase/apyrase"/>
</dbReference>
<dbReference type="InterPro" id="IPR036907">
    <property type="entry name" value="5'-Nucleotdase_C_sf"/>
</dbReference>
<evidence type="ECO:0000256" key="1">
    <source>
        <dbReference type="ARBA" id="ARBA00006654"/>
    </source>
</evidence>
<dbReference type="PANTHER" id="PTHR11575:SF48">
    <property type="entry name" value="5'-NUCLEOTIDASE"/>
    <property type="match status" value="1"/>
</dbReference>
<dbReference type="AlphaFoldDB" id="A6I5G9"/>
<evidence type="ECO:0000313" key="4">
    <source>
        <dbReference type="EMBL" id="EDM10277.1"/>
    </source>
</evidence>
<dbReference type="Gene3D" id="3.90.780.10">
    <property type="entry name" value="5'-Nucleotidase, C-terminal domain"/>
    <property type="match status" value="1"/>
</dbReference>
<reference evidence="5" key="1">
    <citation type="submission" date="2005-09" db="EMBL/GenBank/DDBJ databases">
        <authorList>
            <person name="Mural R.J."/>
            <person name="Li P.W."/>
            <person name="Adams M.D."/>
            <person name="Amanatides P.G."/>
            <person name="Baden-Tillson H."/>
            <person name="Barnstead M."/>
            <person name="Chin S.H."/>
            <person name="Dew I."/>
            <person name="Evans C.A."/>
            <person name="Ferriera S."/>
            <person name="Flanigan M."/>
            <person name="Fosler C."/>
            <person name="Glodek A."/>
            <person name="Gu Z."/>
            <person name="Holt R.A."/>
            <person name="Jennings D."/>
            <person name="Kraft C.L."/>
            <person name="Lu F."/>
            <person name="Nguyen T."/>
            <person name="Nusskern D.R."/>
            <person name="Pfannkoch C.M."/>
            <person name="Sitter C."/>
            <person name="Sutton G.G."/>
            <person name="Venter J.C."/>
            <person name="Wang Z."/>
            <person name="Woodage T."/>
            <person name="Zheng X.H."/>
            <person name="Zhong F."/>
        </authorList>
    </citation>
    <scope>NUCLEOTIDE SEQUENCE [LARGE SCALE GENOMIC DNA]</scope>
    <source>
        <strain>BN</strain>
        <strain evidence="5">Sprague-Dawley</strain>
    </source>
</reference>
<evidence type="ECO:0000259" key="3">
    <source>
        <dbReference type="Pfam" id="PF02872"/>
    </source>
</evidence>
<dbReference type="InterPro" id="IPR008334">
    <property type="entry name" value="5'-Nucleotdase_C"/>
</dbReference>
<proteinExistence type="inferred from homology"/>
<dbReference type="Pfam" id="PF02872">
    <property type="entry name" value="5_nucleotid_C"/>
    <property type="match status" value="1"/>
</dbReference>